<dbReference type="AlphaFoldDB" id="A0A363UL39"/>
<proteinExistence type="predicted"/>
<comment type="caution">
    <text evidence="1">The sequence shown here is derived from an EMBL/GenBank/DDBJ whole genome shotgun (WGS) entry which is preliminary data.</text>
</comment>
<dbReference type="Pfam" id="PF11288">
    <property type="entry name" value="DUF3089"/>
    <property type="match status" value="1"/>
</dbReference>
<evidence type="ECO:0000313" key="2">
    <source>
        <dbReference type="Proteomes" id="UP000251800"/>
    </source>
</evidence>
<protein>
    <submittedName>
        <fullName evidence="1">Lysophospholipase</fullName>
    </submittedName>
</protein>
<keyword evidence="2" id="KW-1185">Reference proteome</keyword>
<gene>
    <name evidence="1" type="ORF">DEH80_09935</name>
</gene>
<dbReference type="Proteomes" id="UP000251800">
    <property type="component" value="Unassembled WGS sequence"/>
</dbReference>
<name>A0A363UL39_9GAMM</name>
<evidence type="ECO:0000313" key="1">
    <source>
        <dbReference type="EMBL" id="PWN56117.1"/>
    </source>
</evidence>
<dbReference type="SUPFAM" id="SSF53474">
    <property type="entry name" value="alpha/beta-Hydrolases"/>
    <property type="match status" value="1"/>
</dbReference>
<dbReference type="InterPro" id="IPR029058">
    <property type="entry name" value="AB_hydrolase_fold"/>
</dbReference>
<accession>A0A363UL39</accession>
<dbReference type="RefSeq" id="WP_109720333.1">
    <property type="nucleotide sequence ID" value="NZ_QEQK01000007.1"/>
</dbReference>
<organism evidence="1 2">
    <name type="scientific">Abyssibacter profundi</name>
    <dbReference type="NCBI Taxonomy" id="2182787"/>
    <lineage>
        <taxon>Bacteria</taxon>
        <taxon>Pseudomonadati</taxon>
        <taxon>Pseudomonadota</taxon>
        <taxon>Gammaproteobacteria</taxon>
        <taxon>Chromatiales</taxon>
        <taxon>Oceanococcaceae</taxon>
        <taxon>Abyssibacter</taxon>
    </lineage>
</organism>
<dbReference type="EMBL" id="QEQK01000007">
    <property type="protein sequence ID" value="PWN56117.1"/>
    <property type="molecule type" value="Genomic_DNA"/>
</dbReference>
<reference evidence="1 2" key="1">
    <citation type="submission" date="2018-05" db="EMBL/GenBank/DDBJ databases">
        <title>Abyssibacter profundi OUC007T gen. nov., sp. nov, a marine bacterium isolated from seawater of the Mariana Trench.</title>
        <authorList>
            <person name="Zhou S."/>
        </authorList>
    </citation>
    <scope>NUCLEOTIDE SEQUENCE [LARGE SCALE GENOMIC DNA]</scope>
    <source>
        <strain evidence="1 2">OUC007</strain>
    </source>
</reference>
<dbReference type="InterPro" id="IPR021440">
    <property type="entry name" value="DUF3089"/>
</dbReference>
<sequence>MLSVLSLAAGLQACTGDADSTSPSPAPGEVSEVYADLNDWLCHPQLDSQDDACMGALDTRVVAADGTATIETVALTPEFEVDCFYVYPTTSADPGANADRMPDVQERQTTLLQAGRYRDTCRMFAPVYRQRSLTALAVSGRTDVVYSPEAIEAANEVAYGDVREAFLHYIATANEGRGFVLIGHSQGARLLARLIAEVVETTPALAARLVAAHIPGTTLAQPVGADVGGSFRSTPVCRHATQTGCVVAYASYRADDPALANPRFGLVTEPGMQAICVHPAALSGGRAGLQARLPFVLPPVFQALLRPRGSGGPYANRADNVAAMVETPFFAVPGQIDGACRVHPDSGAHYLEVRIDADPQDPRADDYPGEFFGGDNWGLHLADVNLAQADLVALARSQARQYLTAQAR</sequence>